<evidence type="ECO:0000256" key="2">
    <source>
        <dbReference type="ARBA" id="ARBA00022618"/>
    </source>
</evidence>
<keyword evidence="3" id="KW-0159">Chromosome partition</keyword>
<dbReference type="Pfam" id="PF04079">
    <property type="entry name" value="SMC_ScpB"/>
    <property type="match status" value="1"/>
</dbReference>
<dbReference type="InterPro" id="IPR036390">
    <property type="entry name" value="WH_DNA-bd_sf"/>
</dbReference>
<dbReference type="SUPFAM" id="SSF46785">
    <property type="entry name" value="Winged helix' DNA-binding domain"/>
    <property type="match status" value="2"/>
</dbReference>
<name>A0A2M8F989_9BACT</name>
<reference evidence="6" key="1">
    <citation type="submission" date="2017-09" db="EMBL/GenBank/DDBJ databases">
        <title>Depth-based differentiation of microbial function through sediment-hosted aquifers and enrichment of novel symbionts in the deep terrestrial subsurface.</title>
        <authorList>
            <person name="Probst A.J."/>
            <person name="Ladd B."/>
            <person name="Jarett J.K."/>
            <person name="Geller-Mcgrath D.E."/>
            <person name="Sieber C.M.K."/>
            <person name="Emerson J.B."/>
            <person name="Anantharaman K."/>
            <person name="Thomas B.C."/>
            <person name="Malmstrom R."/>
            <person name="Stieglmeier M."/>
            <person name="Klingl A."/>
            <person name="Woyke T."/>
            <person name="Ryan C.M."/>
            <person name="Banfield J.F."/>
        </authorList>
    </citation>
    <scope>NUCLEOTIDE SEQUENCE [LARGE SCALE GENOMIC DNA]</scope>
</reference>
<dbReference type="InterPro" id="IPR036388">
    <property type="entry name" value="WH-like_DNA-bd_sf"/>
</dbReference>
<organism evidence="5 6">
    <name type="scientific">Candidatus Magasanikbacteria bacterium CG_4_9_14_0_2_um_filter_42_11</name>
    <dbReference type="NCBI Taxonomy" id="1974643"/>
    <lineage>
        <taxon>Bacteria</taxon>
        <taxon>Candidatus Magasanikiibacteriota</taxon>
    </lineage>
</organism>
<proteinExistence type="predicted"/>
<evidence type="ECO:0000256" key="3">
    <source>
        <dbReference type="ARBA" id="ARBA00022829"/>
    </source>
</evidence>
<keyword evidence="4" id="KW-0131">Cell cycle</keyword>
<evidence type="ECO:0008006" key="7">
    <source>
        <dbReference type="Google" id="ProtNLM"/>
    </source>
</evidence>
<protein>
    <recommendedName>
        <fullName evidence="7">SMC-Scp complex subunit ScpB</fullName>
    </recommendedName>
</protein>
<comment type="caution">
    <text evidence="5">The sequence shown here is derived from an EMBL/GenBank/DDBJ whole genome shotgun (WGS) entry which is preliminary data.</text>
</comment>
<gene>
    <name evidence="5" type="ORF">CO030_03740</name>
</gene>
<dbReference type="GO" id="GO:0051301">
    <property type="term" value="P:cell division"/>
    <property type="evidence" value="ECO:0007669"/>
    <property type="project" value="UniProtKB-KW"/>
</dbReference>
<accession>A0A2M8F989</accession>
<dbReference type="EMBL" id="PFRH01000120">
    <property type="protein sequence ID" value="PJC52287.1"/>
    <property type="molecule type" value="Genomic_DNA"/>
</dbReference>
<dbReference type="AlphaFoldDB" id="A0A2M8F989"/>
<evidence type="ECO:0000256" key="1">
    <source>
        <dbReference type="ARBA" id="ARBA00022490"/>
    </source>
</evidence>
<dbReference type="Proteomes" id="UP000231456">
    <property type="component" value="Unassembled WGS sequence"/>
</dbReference>
<keyword evidence="2" id="KW-0132">Cell division</keyword>
<dbReference type="PANTHER" id="PTHR34298:SF2">
    <property type="entry name" value="SEGREGATION AND CONDENSATION PROTEIN B"/>
    <property type="match status" value="1"/>
</dbReference>
<evidence type="ECO:0000313" key="6">
    <source>
        <dbReference type="Proteomes" id="UP000231456"/>
    </source>
</evidence>
<dbReference type="PIRSF" id="PIRSF019345">
    <property type="entry name" value="ScpB"/>
    <property type="match status" value="1"/>
</dbReference>
<dbReference type="InterPro" id="IPR005234">
    <property type="entry name" value="ScpB_csome_segregation"/>
</dbReference>
<evidence type="ECO:0000313" key="5">
    <source>
        <dbReference type="EMBL" id="PJC52287.1"/>
    </source>
</evidence>
<dbReference type="Gene3D" id="1.10.10.10">
    <property type="entry name" value="Winged helix-like DNA-binding domain superfamily/Winged helix DNA-binding domain"/>
    <property type="match status" value="2"/>
</dbReference>
<sequence length="202" mass="22406">MNICEICSIRVLSVLTSMNLLSKLESILFVASKPLMIVQLAKALDTSKEHISEALDTLVMKYNRDDSGIHILREAESVQMATNPENLSAIEGFIKDEVSGELTKAQLETLTVIAYRSPITRDDLEQIRGVNCSVILRNLMMRGLVDQYDSSEEILPTYVLTMDALAALGISEIADLPQFAELSQHEHIAHALSKEEDSDTVE</sequence>
<evidence type="ECO:0000256" key="4">
    <source>
        <dbReference type="ARBA" id="ARBA00023306"/>
    </source>
</evidence>
<dbReference type="GO" id="GO:0051304">
    <property type="term" value="P:chromosome separation"/>
    <property type="evidence" value="ECO:0007669"/>
    <property type="project" value="InterPro"/>
</dbReference>
<dbReference type="PANTHER" id="PTHR34298">
    <property type="entry name" value="SEGREGATION AND CONDENSATION PROTEIN B"/>
    <property type="match status" value="1"/>
</dbReference>
<keyword evidence="1" id="KW-0963">Cytoplasm</keyword>